<feature type="domain" description="CFEM" evidence="18">
    <location>
        <begin position="35"/>
        <end position="146"/>
    </location>
</feature>
<name>M3DBR5_SPHMS</name>
<dbReference type="RefSeq" id="XP_016763415.1">
    <property type="nucleotide sequence ID" value="XM_016910228.1"/>
</dbReference>
<dbReference type="GO" id="GO:0005576">
    <property type="term" value="C:extracellular region"/>
    <property type="evidence" value="ECO:0007669"/>
    <property type="project" value="UniProtKB-SubCell"/>
</dbReference>
<dbReference type="EMBL" id="KB456261">
    <property type="protein sequence ID" value="EMF15294.1"/>
    <property type="molecule type" value="Genomic_DNA"/>
</dbReference>
<keyword evidence="7 16" id="KW-0812">Transmembrane</keyword>
<dbReference type="GO" id="GO:0046872">
    <property type="term" value="F:metal ion binding"/>
    <property type="evidence" value="ECO:0007669"/>
    <property type="project" value="UniProtKB-UniRule"/>
</dbReference>
<dbReference type="PANTHER" id="PTHR33048:SF143">
    <property type="entry name" value="EXTRACELLULAR MEMBRANE PROTEIN CFEM DOMAIN-CONTAINING PROTEIN-RELATED"/>
    <property type="match status" value="1"/>
</dbReference>
<keyword evidence="6" id="KW-0336">GPI-anchor</keyword>
<dbReference type="InterPro" id="IPR049326">
    <property type="entry name" value="Rhodopsin_dom_fungi"/>
</dbReference>
<keyword evidence="14" id="KW-0349">Heme</keyword>
<feature type="binding site" description="axial binding residue" evidence="14">
    <location>
        <position position="81"/>
    </location>
    <ligand>
        <name>heme</name>
        <dbReference type="ChEBI" id="CHEBI:30413"/>
    </ligand>
    <ligandPart>
        <name>Fe</name>
        <dbReference type="ChEBI" id="CHEBI:18248"/>
    </ligandPart>
</feature>
<keyword evidence="6" id="KW-0325">Glycoprotein</keyword>
<evidence type="ECO:0000256" key="7">
    <source>
        <dbReference type="ARBA" id="ARBA00022692"/>
    </source>
</evidence>
<comment type="similarity">
    <text evidence="13">Belongs to the SAT4 family.</text>
</comment>
<dbReference type="AlphaFoldDB" id="M3DBR5"/>
<comment type="similarity">
    <text evidence="4">Belongs to the RBT5 family.</text>
</comment>
<dbReference type="PROSITE" id="PS52012">
    <property type="entry name" value="CFEM"/>
    <property type="match status" value="1"/>
</dbReference>
<evidence type="ECO:0000313" key="19">
    <source>
        <dbReference type="EMBL" id="EMF15294.1"/>
    </source>
</evidence>
<reference evidence="19 20" key="1">
    <citation type="journal article" date="2012" name="PLoS Pathog.">
        <title>Diverse lifestyles and strategies of plant pathogenesis encoded in the genomes of eighteen Dothideomycetes fungi.</title>
        <authorList>
            <person name="Ohm R.A."/>
            <person name="Feau N."/>
            <person name="Henrissat B."/>
            <person name="Schoch C.L."/>
            <person name="Horwitz B.A."/>
            <person name="Barry K.W."/>
            <person name="Condon B.J."/>
            <person name="Copeland A.C."/>
            <person name="Dhillon B."/>
            <person name="Glaser F."/>
            <person name="Hesse C.N."/>
            <person name="Kosti I."/>
            <person name="LaButti K."/>
            <person name="Lindquist E.A."/>
            <person name="Lucas S."/>
            <person name="Salamov A.A."/>
            <person name="Bradshaw R.E."/>
            <person name="Ciuffetti L."/>
            <person name="Hamelin R.C."/>
            <person name="Kema G.H.J."/>
            <person name="Lawrence C."/>
            <person name="Scott J.A."/>
            <person name="Spatafora J.W."/>
            <person name="Turgeon B.G."/>
            <person name="de Wit P.J.G.M."/>
            <person name="Zhong S."/>
            <person name="Goodwin S.B."/>
            <person name="Grigoriev I.V."/>
        </authorList>
    </citation>
    <scope>NUCLEOTIDE SEQUENCE [LARGE SCALE GENOMIC DNA]</scope>
    <source>
        <strain evidence="19 20">SO2202</strain>
    </source>
</reference>
<keyword evidence="11 14" id="KW-1015">Disulfide bond</keyword>
<proteinExistence type="inferred from homology"/>
<feature type="transmembrane region" description="Helical" evidence="16">
    <location>
        <begin position="250"/>
        <end position="276"/>
    </location>
</feature>
<feature type="transmembrane region" description="Helical" evidence="16">
    <location>
        <begin position="220"/>
        <end position="238"/>
    </location>
</feature>
<feature type="chain" id="PRO_5004032950" description="CFEM domain-containing protein" evidence="17">
    <location>
        <begin position="20"/>
        <end position="463"/>
    </location>
</feature>
<keyword evidence="14" id="KW-0479">Metal-binding</keyword>
<keyword evidence="20" id="KW-1185">Reference proteome</keyword>
<evidence type="ECO:0000256" key="13">
    <source>
        <dbReference type="ARBA" id="ARBA00038359"/>
    </source>
</evidence>
<feature type="transmembrane region" description="Helical" evidence="16">
    <location>
        <begin position="129"/>
        <end position="147"/>
    </location>
</feature>
<evidence type="ECO:0000256" key="1">
    <source>
        <dbReference type="ARBA" id="ARBA00004141"/>
    </source>
</evidence>
<evidence type="ECO:0000256" key="11">
    <source>
        <dbReference type="ARBA" id="ARBA00023157"/>
    </source>
</evidence>
<feature type="compositionally biased region" description="Polar residues" evidence="15">
    <location>
        <begin position="454"/>
        <end position="463"/>
    </location>
</feature>
<keyword evidence="14" id="KW-0408">Iron</keyword>
<dbReference type="GeneID" id="27907365"/>
<feature type="transmembrane region" description="Helical" evidence="16">
    <location>
        <begin position="168"/>
        <end position="191"/>
    </location>
</feature>
<keyword evidence="8 17" id="KW-0732">Signal</keyword>
<keyword evidence="9 16" id="KW-1133">Transmembrane helix</keyword>
<gene>
    <name evidence="19" type="ORF">SEPMUDRAFT_79824</name>
</gene>
<keyword evidence="10 16" id="KW-0472">Membrane</keyword>
<dbReference type="OMA" id="ANICACL"/>
<dbReference type="HOGENOM" id="CLU_028200_6_3_1"/>
<feature type="disulfide bond" evidence="14">
    <location>
        <begin position="86"/>
        <end position="119"/>
    </location>
</feature>
<dbReference type="GO" id="GO:0098552">
    <property type="term" value="C:side of membrane"/>
    <property type="evidence" value="ECO:0007669"/>
    <property type="project" value="UniProtKB-KW"/>
</dbReference>
<evidence type="ECO:0000256" key="14">
    <source>
        <dbReference type="PROSITE-ProRule" id="PRU01356"/>
    </source>
</evidence>
<evidence type="ECO:0000256" key="9">
    <source>
        <dbReference type="ARBA" id="ARBA00022989"/>
    </source>
</evidence>
<organism evidence="19 20">
    <name type="scientific">Sphaerulina musiva (strain SO2202)</name>
    <name type="common">Poplar stem canker fungus</name>
    <name type="synonym">Septoria musiva</name>
    <dbReference type="NCBI Taxonomy" id="692275"/>
    <lineage>
        <taxon>Eukaryota</taxon>
        <taxon>Fungi</taxon>
        <taxon>Dikarya</taxon>
        <taxon>Ascomycota</taxon>
        <taxon>Pezizomycotina</taxon>
        <taxon>Dothideomycetes</taxon>
        <taxon>Dothideomycetidae</taxon>
        <taxon>Mycosphaerellales</taxon>
        <taxon>Mycosphaerellaceae</taxon>
        <taxon>Sphaerulina</taxon>
    </lineage>
</organism>
<evidence type="ECO:0000256" key="5">
    <source>
        <dbReference type="ARBA" id="ARBA00022525"/>
    </source>
</evidence>
<feature type="disulfide bond" evidence="14">
    <location>
        <begin position="77"/>
        <end position="84"/>
    </location>
</feature>
<keyword evidence="12" id="KW-0449">Lipoprotein</keyword>
<evidence type="ECO:0000256" key="3">
    <source>
        <dbReference type="ARBA" id="ARBA00004613"/>
    </source>
</evidence>
<feature type="transmembrane region" description="Helical" evidence="16">
    <location>
        <begin position="296"/>
        <end position="318"/>
    </location>
</feature>
<feature type="disulfide bond" evidence="14">
    <location>
        <begin position="67"/>
        <end position="98"/>
    </location>
</feature>
<evidence type="ECO:0000256" key="10">
    <source>
        <dbReference type="ARBA" id="ARBA00023136"/>
    </source>
</evidence>
<feature type="signal peptide" evidence="17">
    <location>
        <begin position="1"/>
        <end position="19"/>
    </location>
</feature>
<evidence type="ECO:0000256" key="12">
    <source>
        <dbReference type="ARBA" id="ARBA00023288"/>
    </source>
</evidence>
<evidence type="ECO:0000256" key="6">
    <source>
        <dbReference type="ARBA" id="ARBA00022622"/>
    </source>
</evidence>
<accession>M3DBR5</accession>
<evidence type="ECO:0000256" key="15">
    <source>
        <dbReference type="SAM" id="MobiDB-lite"/>
    </source>
</evidence>
<feature type="region of interest" description="Disordered" evidence="15">
    <location>
        <begin position="443"/>
        <end position="463"/>
    </location>
</feature>
<evidence type="ECO:0000256" key="17">
    <source>
        <dbReference type="SAM" id="SignalP"/>
    </source>
</evidence>
<feature type="transmembrane region" description="Helical" evidence="16">
    <location>
        <begin position="330"/>
        <end position="350"/>
    </location>
</feature>
<evidence type="ECO:0000256" key="8">
    <source>
        <dbReference type="ARBA" id="ARBA00022729"/>
    </source>
</evidence>
<evidence type="ECO:0000256" key="4">
    <source>
        <dbReference type="ARBA" id="ARBA00010031"/>
    </source>
</evidence>
<dbReference type="InterPro" id="IPR052337">
    <property type="entry name" value="SAT4-like"/>
</dbReference>
<dbReference type="Proteomes" id="UP000016931">
    <property type="component" value="Unassembled WGS sequence"/>
</dbReference>
<sequence>MRPFWTLIGLLGGVMLSAATPSELTIRYAEALAAGDGSASQELVDPQAKKAAALKLLATMPKCGLVCIEEAVAASPCSFDDTPCICSNTTISGEVAMCMAGSCTVKQTLSTKNISDTICEQPIRDKSDLAYGSGVGGVIFAIVAWGVRMISKIHIQIGGDPVISHELWWDDAAVTISLLFVIGFSIISVPLTRLGYGRDVWTVPFRNLSPMVKLMWADEIIYVFGLGLVKISLLLTYLRFFSSDKFRQITYIVIGMNVMYVICYFIVVMCQCRPMSYTWTQWDGEHEGTCLPINPIVWSAAIINIFLDFLVLGLPIAQLWKMNLNTRKKLLVMLMFGMGFFVTITSILRLRAIVGYGKNGNFTYVRVEPGLWSKLELQLSIVCACMPAIRQVIRRFSPRLIGSTQGSASATGVSTTQLSGRTIAISQDVGKSTDTEHFVPLKELRPSESKSHHSATVSETAKM</sequence>
<evidence type="ECO:0000256" key="16">
    <source>
        <dbReference type="SAM" id="Phobius"/>
    </source>
</evidence>
<protein>
    <recommendedName>
        <fullName evidence="18">CFEM domain-containing protein</fullName>
    </recommendedName>
</protein>
<keyword evidence="5" id="KW-0964">Secreted</keyword>
<dbReference type="SMART" id="SM00747">
    <property type="entry name" value="CFEM"/>
    <property type="match status" value="1"/>
</dbReference>
<dbReference type="eggNOG" id="ENOG502SKG6">
    <property type="taxonomic scope" value="Eukaryota"/>
</dbReference>
<dbReference type="PANTHER" id="PTHR33048">
    <property type="entry name" value="PTH11-LIKE INTEGRAL MEMBRANE PROTEIN (AFU_ORTHOLOGUE AFUA_5G11245)"/>
    <property type="match status" value="1"/>
</dbReference>
<evidence type="ECO:0000259" key="18">
    <source>
        <dbReference type="PROSITE" id="PS52012"/>
    </source>
</evidence>
<dbReference type="OrthoDB" id="2496787at2759"/>
<dbReference type="Pfam" id="PF05730">
    <property type="entry name" value="CFEM"/>
    <property type="match status" value="1"/>
</dbReference>
<dbReference type="InterPro" id="IPR008427">
    <property type="entry name" value="Extracellular_membr_CFEM_dom"/>
</dbReference>
<feature type="disulfide bond" evidence="14">
    <location>
        <begin position="63"/>
        <end position="103"/>
    </location>
</feature>
<evidence type="ECO:0000313" key="20">
    <source>
        <dbReference type="Proteomes" id="UP000016931"/>
    </source>
</evidence>
<comment type="subcellular location">
    <subcellularLocation>
        <location evidence="2">Membrane</location>
        <topology evidence="2">Lipid-anchor</topology>
        <topology evidence="2">GPI-anchor</topology>
    </subcellularLocation>
    <subcellularLocation>
        <location evidence="1">Membrane</location>
        <topology evidence="1">Multi-pass membrane protein</topology>
    </subcellularLocation>
    <subcellularLocation>
        <location evidence="3">Secreted</location>
    </subcellularLocation>
</comment>
<evidence type="ECO:0000256" key="2">
    <source>
        <dbReference type="ARBA" id="ARBA00004589"/>
    </source>
</evidence>
<dbReference type="Pfam" id="PF20684">
    <property type="entry name" value="Fung_rhodopsin"/>
    <property type="match status" value="1"/>
</dbReference>
<dbReference type="STRING" id="692275.M3DBR5"/>